<protein>
    <recommendedName>
        <fullName evidence="5">IF rod domain-containing protein</fullName>
    </recommendedName>
</protein>
<evidence type="ECO:0000256" key="3">
    <source>
        <dbReference type="SAM" id="Coils"/>
    </source>
</evidence>
<dbReference type="Gene3D" id="1.20.5.500">
    <property type="entry name" value="Single helix bin"/>
    <property type="match status" value="1"/>
</dbReference>
<evidence type="ECO:0000313" key="7">
    <source>
        <dbReference type="Proteomes" id="UP001176940"/>
    </source>
</evidence>
<evidence type="ECO:0000313" key="6">
    <source>
        <dbReference type="EMBL" id="CAJ0964215.1"/>
    </source>
</evidence>
<feature type="region of interest" description="Disordered" evidence="4">
    <location>
        <begin position="544"/>
        <end position="563"/>
    </location>
</feature>
<evidence type="ECO:0000256" key="4">
    <source>
        <dbReference type="SAM" id="MobiDB-lite"/>
    </source>
</evidence>
<accession>A0ABN9MDE3</accession>
<feature type="domain" description="IF rod" evidence="5">
    <location>
        <begin position="97"/>
        <end position="407"/>
    </location>
</feature>
<feature type="coiled-coil region" evidence="3">
    <location>
        <begin position="206"/>
        <end position="233"/>
    </location>
</feature>
<dbReference type="InterPro" id="IPR039008">
    <property type="entry name" value="IF_rod_dom"/>
</dbReference>
<dbReference type="PANTHER" id="PTHR45652:SF11">
    <property type="entry name" value="NOTOCHORD GRANULAR SURFACE"/>
    <property type="match status" value="1"/>
</dbReference>
<organism evidence="6 7">
    <name type="scientific">Ranitomeya imitator</name>
    <name type="common">mimic poison frog</name>
    <dbReference type="NCBI Taxonomy" id="111125"/>
    <lineage>
        <taxon>Eukaryota</taxon>
        <taxon>Metazoa</taxon>
        <taxon>Chordata</taxon>
        <taxon>Craniata</taxon>
        <taxon>Vertebrata</taxon>
        <taxon>Euteleostomi</taxon>
        <taxon>Amphibia</taxon>
        <taxon>Batrachia</taxon>
        <taxon>Anura</taxon>
        <taxon>Neobatrachia</taxon>
        <taxon>Hyloidea</taxon>
        <taxon>Dendrobatidae</taxon>
        <taxon>Dendrobatinae</taxon>
        <taxon>Ranitomeya</taxon>
    </lineage>
</organism>
<dbReference type="InterPro" id="IPR006821">
    <property type="entry name" value="Intermed_filament_DNA-bd"/>
</dbReference>
<keyword evidence="1" id="KW-0403">Intermediate filament</keyword>
<proteinExistence type="predicted"/>
<comment type="caution">
    <text evidence="6">The sequence shown here is derived from an EMBL/GenBank/DDBJ whole genome shotgun (WGS) entry which is preliminary data.</text>
</comment>
<name>A0ABN9MDE3_9NEOB</name>
<evidence type="ECO:0000259" key="5">
    <source>
        <dbReference type="PROSITE" id="PS51842"/>
    </source>
</evidence>
<keyword evidence="7" id="KW-1185">Reference proteome</keyword>
<feature type="coiled-coil region" evidence="3">
    <location>
        <begin position="312"/>
        <end position="385"/>
    </location>
</feature>
<evidence type="ECO:0000256" key="1">
    <source>
        <dbReference type="ARBA" id="ARBA00022754"/>
    </source>
</evidence>
<gene>
    <name evidence="6" type="ORF">RIMI_LOCUS18996300</name>
</gene>
<dbReference type="EMBL" id="CAUEEQ010059481">
    <property type="protein sequence ID" value="CAJ0964215.1"/>
    <property type="molecule type" value="Genomic_DNA"/>
</dbReference>
<keyword evidence="2 3" id="KW-0175">Coiled coil</keyword>
<feature type="compositionally biased region" description="Basic and acidic residues" evidence="4">
    <location>
        <begin position="544"/>
        <end position="553"/>
    </location>
</feature>
<dbReference type="PROSITE" id="PS51842">
    <property type="entry name" value="IF_ROD_2"/>
    <property type="match status" value="1"/>
</dbReference>
<reference evidence="6" key="1">
    <citation type="submission" date="2023-07" db="EMBL/GenBank/DDBJ databases">
        <authorList>
            <person name="Stuckert A."/>
        </authorList>
    </citation>
    <scope>NUCLEOTIDE SEQUENCE</scope>
</reference>
<feature type="coiled-coil region" evidence="3">
    <location>
        <begin position="101"/>
        <end position="170"/>
    </location>
</feature>
<evidence type="ECO:0000256" key="2">
    <source>
        <dbReference type="ARBA" id="ARBA00023054"/>
    </source>
</evidence>
<dbReference type="Pfam" id="PF00038">
    <property type="entry name" value="Filament"/>
    <property type="match status" value="1"/>
</dbReference>
<sequence>MSVSADRISSYRRHFDECGSSSAVRLRVSSPSPPRYRRSTSSNRDTCEVHSGGRRSASATRRPRSMVAQGFTAAFVPVDLEAASAANQEFLSIRSNEKREMIVLNDRLTKYIERVRDLEQQNASVQVELDALRSRSNRPSSLRALYEEQRRELRREAEQARMKRDLAVAAKSSVSEELSAMKKRYEEAVEGRKKAEGDIEAFRPDVDAATAGRIALEKQLKTLETEIVFLQRVHGEEIEELMKQIYNMDASCVLAFSIPDFAAALRDIQTEYEEIAAKNLQEMDEWYKSKFVDFSQASTKHAENVRHYRGDMANCKRSIKSKETELESLKNKNAALEAQVKETQEKNKLEIEELQEKIRKFEDNLKSLKEKIALHLREYQDLLSVKMALDIEIATYRKLIEGEDSRLSTSVSGILHQSKVSAVTHESLKSCSIHLTIPVLSGLDKEELKQVKRKYESVTQQVLLKTWQVLLKTWQVLLKTCPAMLCSFRYGHRSLLCSMLGITCVLACVSQKGELWTRFQGSFLISSGLEEELEVSLCETVKGEEAQEERETGVELPLGSLQF</sequence>
<dbReference type="InterPro" id="IPR050405">
    <property type="entry name" value="Intermediate_filament"/>
</dbReference>
<dbReference type="Gene3D" id="1.20.5.1160">
    <property type="entry name" value="Vasodilator-stimulated phosphoprotein"/>
    <property type="match status" value="1"/>
</dbReference>
<feature type="region of interest" description="Disordered" evidence="4">
    <location>
        <begin position="22"/>
        <end position="64"/>
    </location>
</feature>
<dbReference type="Pfam" id="PF04732">
    <property type="entry name" value="Filament_head"/>
    <property type="match status" value="1"/>
</dbReference>
<dbReference type="PANTHER" id="PTHR45652">
    <property type="entry name" value="GLIAL FIBRILLARY ACIDIC PROTEIN"/>
    <property type="match status" value="1"/>
</dbReference>
<dbReference type="SUPFAM" id="SSF64593">
    <property type="entry name" value="Intermediate filament protein, coiled coil region"/>
    <property type="match status" value="2"/>
</dbReference>
<dbReference type="SMART" id="SM01391">
    <property type="entry name" value="Filament"/>
    <property type="match status" value="1"/>
</dbReference>
<dbReference type="Proteomes" id="UP001176940">
    <property type="component" value="Unassembled WGS sequence"/>
</dbReference>
<dbReference type="Gene3D" id="1.20.5.170">
    <property type="match status" value="1"/>
</dbReference>